<evidence type="ECO:0000313" key="4">
    <source>
        <dbReference type="Proteomes" id="UP001162483"/>
    </source>
</evidence>
<feature type="region of interest" description="Disordered" evidence="1">
    <location>
        <begin position="57"/>
        <end position="85"/>
    </location>
</feature>
<name>A0ABN9ER09_9NEOB</name>
<proteinExistence type="predicted"/>
<dbReference type="Proteomes" id="UP001162483">
    <property type="component" value="Unassembled WGS sequence"/>
</dbReference>
<keyword evidence="4" id="KW-1185">Reference proteome</keyword>
<keyword evidence="2" id="KW-0812">Transmembrane</keyword>
<keyword evidence="2" id="KW-0472">Membrane</keyword>
<sequence>MALGRKGLTSGAIKGLTVCWVCFTMGLCLVLLGGCLLVLHCNHTALDGCAVHKHPEQQTKQSSFPSEMLGNHQAPAGNHCPGPGD</sequence>
<reference evidence="3" key="1">
    <citation type="submission" date="2023-05" db="EMBL/GenBank/DDBJ databases">
        <authorList>
            <person name="Stuckert A."/>
        </authorList>
    </citation>
    <scope>NUCLEOTIDE SEQUENCE</scope>
</reference>
<evidence type="ECO:0000256" key="1">
    <source>
        <dbReference type="SAM" id="MobiDB-lite"/>
    </source>
</evidence>
<protein>
    <submittedName>
        <fullName evidence="3">Uncharacterized protein</fullName>
    </submittedName>
</protein>
<organism evidence="3 4">
    <name type="scientific">Staurois parvus</name>
    <dbReference type="NCBI Taxonomy" id="386267"/>
    <lineage>
        <taxon>Eukaryota</taxon>
        <taxon>Metazoa</taxon>
        <taxon>Chordata</taxon>
        <taxon>Craniata</taxon>
        <taxon>Vertebrata</taxon>
        <taxon>Euteleostomi</taxon>
        <taxon>Amphibia</taxon>
        <taxon>Batrachia</taxon>
        <taxon>Anura</taxon>
        <taxon>Neobatrachia</taxon>
        <taxon>Ranoidea</taxon>
        <taxon>Ranidae</taxon>
        <taxon>Staurois</taxon>
    </lineage>
</organism>
<accession>A0ABN9ER09</accession>
<dbReference type="EMBL" id="CATNWA010015702">
    <property type="protein sequence ID" value="CAI9585901.1"/>
    <property type="molecule type" value="Genomic_DNA"/>
</dbReference>
<comment type="caution">
    <text evidence="3">The sequence shown here is derived from an EMBL/GenBank/DDBJ whole genome shotgun (WGS) entry which is preliminary data.</text>
</comment>
<keyword evidence="2" id="KW-1133">Transmembrane helix</keyword>
<dbReference type="PROSITE" id="PS51257">
    <property type="entry name" value="PROKAR_LIPOPROTEIN"/>
    <property type="match status" value="1"/>
</dbReference>
<evidence type="ECO:0000313" key="3">
    <source>
        <dbReference type="EMBL" id="CAI9585901.1"/>
    </source>
</evidence>
<evidence type="ECO:0000256" key="2">
    <source>
        <dbReference type="SAM" id="Phobius"/>
    </source>
</evidence>
<gene>
    <name evidence="3" type="ORF">SPARVUS_LOCUS10288759</name>
</gene>
<feature type="transmembrane region" description="Helical" evidence="2">
    <location>
        <begin position="12"/>
        <end position="39"/>
    </location>
</feature>